<accession>A0A7S3QDL7</accession>
<dbReference type="Pfam" id="PF13086">
    <property type="entry name" value="AAA_11"/>
    <property type="match status" value="1"/>
</dbReference>
<reference evidence="7" key="1">
    <citation type="submission" date="2021-01" db="EMBL/GenBank/DDBJ databases">
        <authorList>
            <person name="Corre E."/>
            <person name="Pelletier E."/>
            <person name="Niang G."/>
            <person name="Scheremetjew M."/>
            <person name="Finn R."/>
            <person name="Kale V."/>
            <person name="Holt S."/>
            <person name="Cochrane G."/>
            <person name="Meng A."/>
            <person name="Brown T."/>
            <person name="Cohen L."/>
        </authorList>
    </citation>
    <scope>NUCLEOTIDE SEQUENCE</scope>
    <source>
        <strain evidence="7">MM31A-1</strain>
    </source>
</reference>
<dbReference type="Pfam" id="PF13087">
    <property type="entry name" value="AAA_12"/>
    <property type="match status" value="1"/>
</dbReference>
<feature type="compositionally biased region" description="Polar residues" evidence="5">
    <location>
        <begin position="151"/>
        <end position="160"/>
    </location>
</feature>
<proteinExistence type="predicted"/>
<gene>
    <name evidence="7" type="ORF">CDEB00056_LOCUS19051</name>
</gene>
<feature type="compositionally biased region" description="Low complexity" evidence="5">
    <location>
        <begin position="243"/>
        <end position="266"/>
    </location>
</feature>
<dbReference type="CDD" id="cd18808">
    <property type="entry name" value="SF1_C_Upf1"/>
    <property type="match status" value="1"/>
</dbReference>
<feature type="region of interest" description="Disordered" evidence="5">
    <location>
        <begin position="844"/>
        <end position="866"/>
    </location>
</feature>
<evidence type="ECO:0000259" key="6">
    <source>
        <dbReference type="PROSITE" id="PS50020"/>
    </source>
</evidence>
<dbReference type="GO" id="GO:0016787">
    <property type="term" value="F:hydrolase activity"/>
    <property type="evidence" value="ECO:0007669"/>
    <property type="project" value="UniProtKB-KW"/>
</dbReference>
<dbReference type="SUPFAM" id="SSF52540">
    <property type="entry name" value="P-loop containing nucleoside triphosphate hydrolases"/>
    <property type="match status" value="1"/>
</dbReference>
<feature type="compositionally biased region" description="Low complexity" evidence="5">
    <location>
        <begin position="341"/>
        <end position="351"/>
    </location>
</feature>
<feature type="domain" description="WW" evidence="6">
    <location>
        <begin position="819"/>
        <end position="852"/>
    </location>
</feature>
<dbReference type="GO" id="GO:0005524">
    <property type="term" value="F:ATP binding"/>
    <property type="evidence" value="ECO:0007669"/>
    <property type="project" value="UniProtKB-KW"/>
</dbReference>
<dbReference type="FunFam" id="3.40.50.300:FF:000326">
    <property type="entry name" value="P-loop containing nucleoside triphosphate hydrolase"/>
    <property type="match status" value="1"/>
</dbReference>
<dbReference type="PANTHER" id="PTHR10887:SF495">
    <property type="entry name" value="HELICASE SENATAXIN ISOFORM X1-RELATED"/>
    <property type="match status" value="1"/>
</dbReference>
<sequence>MSSSSYNNRLTKKEREIINRQAAMAAQRQSQSQNTSSRPRPPPPSRIRNVKSKAPTSLSELLGGPPRKSRPPPPPKHVPKRAINTSTSNSSSKNSSSSSTNSRNNNTRQSNVRSGIRPRPTSASASTSMNTSNDGIIDLTKDSPEKEKNQNKLVQILQQRRTTHSAALHVNKPKPAPPPPPVAVASKWKRPSKRGTNLKVESVIQASRSRLKEESTGGGNRDKSRRNGSGSAEKRPSKIPGKSSAGSSSHASSSNNASSSGSGRLSSLLKNAGVTQNTLETSQSKGAFSWEDEQDKNGSALDFEIDYFGNLRKWDFLKDWNEERGGGGGNGGGGKKRDKNGNSSSNSSASTGKEKHVTIPDTFTSRKQYQQMWAPLCLSEARAQILSDASSNIPWRNRNHNGNNNGRGGGGGGGGRGKGKTNTGSGPAPITARASAKDISGGSSSGNNDAMMVITSPRKGSYDMGPSFMNGDVVVLGHEESSFVKASKGQLYHSKRNGGTVSINMNKRMGIVGHVEYSRRTTDGLKIMISRNLWAKFCKSGRGEEDIYILNVGGNITSMREFTALCRASQLKLLPYLLGKKMTRSRDNLDTLSDAICLTPEEEESPQKKKEAHLKSMGGKAALGEGFTKYAGQKFNHSQLGAISAAASEYGDGGFTLIKGPPGTGKTTTLVALLNALHIRQFNHYYDTVRKIVDVKNVKSTGATKLALAEAKKQKPRLLVCAPSNNAIDNVIQKIMEGGFVDGAGRRYNPSIVRIGSGQSDSVKNVSLETQVDHLLSEMDDAGKIQSAVAGYKSELSRIQMEIHQHRRKLTAILRACDYPLALEWEIRVVENLQPVFVNHSEKRTTYECPPPPEPGEKHRQASSSPEFKVYNSQLVKLVDRFTNINSKLERYILMSKKTDSLRDHLQTNILDSTHIVLTTLGTSGCRALESCAKFEVVVVDEAAQSVEPATLVALQLGSSHAILVGDPNQLPATIFSVSGRTTKYDRSLFQRLEEAGHEVHLLDTQYRMHPQISQFPRNIFYGGLLKDGPNVLGKLYGNPLRDRMMAKLPSFKPFTVFDLDSSEERGGSSLSNATEARFALQLYQNLTKEFGIFVSTSKVSVITPYAQQAALIRQTFAQALGSEYRQLVEVNTVDSFQGREANIVIFSCVRAAGSKGIGFLSDVRRMNVALTRAKHFLFVIARCKSISVNPYWGQLVKHAKDSRAVVTVPRSFVGSDAKLSVLKVEDPEKLGVKRRKMEKKSSLSSEDEIRV</sequence>
<feature type="compositionally biased region" description="Basic and acidic residues" evidence="5">
    <location>
        <begin position="139"/>
        <end position="150"/>
    </location>
</feature>
<feature type="region of interest" description="Disordered" evidence="5">
    <location>
        <begin position="324"/>
        <end position="359"/>
    </location>
</feature>
<keyword evidence="2" id="KW-0378">Hydrolase</keyword>
<feature type="region of interest" description="Disordered" evidence="5">
    <location>
        <begin position="20"/>
        <end position="266"/>
    </location>
</feature>
<feature type="compositionally biased region" description="Low complexity" evidence="5">
    <location>
        <begin position="84"/>
        <end position="114"/>
    </location>
</feature>
<dbReference type="InterPro" id="IPR047187">
    <property type="entry name" value="SF1_C_Upf1"/>
</dbReference>
<feature type="compositionally biased region" description="Low complexity" evidence="5">
    <location>
        <begin position="20"/>
        <end position="38"/>
    </location>
</feature>
<evidence type="ECO:0000256" key="1">
    <source>
        <dbReference type="ARBA" id="ARBA00022741"/>
    </source>
</evidence>
<feature type="region of interest" description="Disordered" evidence="5">
    <location>
        <begin position="390"/>
        <end position="451"/>
    </location>
</feature>
<dbReference type="InterPro" id="IPR041677">
    <property type="entry name" value="DNA2/NAM7_AAA_11"/>
</dbReference>
<dbReference type="InterPro" id="IPR001202">
    <property type="entry name" value="WW_dom"/>
</dbReference>
<evidence type="ECO:0000256" key="2">
    <source>
        <dbReference type="ARBA" id="ARBA00022801"/>
    </source>
</evidence>
<dbReference type="InterPro" id="IPR027417">
    <property type="entry name" value="P-loop_NTPase"/>
</dbReference>
<feature type="compositionally biased region" description="Low complexity" evidence="5">
    <location>
        <begin position="121"/>
        <end position="133"/>
    </location>
</feature>
<dbReference type="InterPro" id="IPR045055">
    <property type="entry name" value="DNA2/NAM7-like"/>
</dbReference>
<dbReference type="PROSITE" id="PS01159">
    <property type="entry name" value="WW_DOMAIN_1"/>
    <property type="match status" value="1"/>
</dbReference>
<evidence type="ECO:0000256" key="3">
    <source>
        <dbReference type="ARBA" id="ARBA00022806"/>
    </source>
</evidence>
<dbReference type="SMART" id="SM00456">
    <property type="entry name" value="WW"/>
    <property type="match status" value="1"/>
</dbReference>
<dbReference type="CDD" id="cd18042">
    <property type="entry name" value="DEXXQc_SETX"/>
    <property type="match status" value="1"/>
</dbReference>
<evidence type="ECO:0000256" key="4">
    <source>
        <dbReference type="ARBA" id="ARBA00022840"/>
    </source>
</evidence>
<dbReference type="Gene3D" id="3.40.50.300">
    <property type="entry name" value="P-loop containing nucleotide triphosphate hydrolases"/>
    <property type="match status" value="2"/>
</dbReference>
<feature type="compositionally biased region" description="Gly residues" evidence="5">
    <location>
        <begin position="405"/>
        <end position="416"/>
    </location>
</feature>
<dbReference type="AlphaFoldDB" id="A0A7S3QDL7"/>
<dbReference type="GO" id="GO:0004386">
    <property type="term" value="F:helicase activity"/>
    <property type="evidence" value="ECO:0007669"/>
    <property type="project" value="UniProtKB-KW"/>
</dbReference>
<dbReference type="GO" id="GO:0005694">
    <property type="term" value="C:chromosome"/>
    <property type="evidence" value="ECO:0007669"/>
    <property type="project" value="UniProtKB-ARBA"/>
</dbReference>
<dbReference type="EMBL" id="HBIO01024810">
    <property type="protein sequence ID" value="CAE0474198.1"/>
    <property type="molecule type" value="Transcribed_RNA"/>
</dbReference>
<organism evidence="7">
    <name type="scientific">Chaetoceros debilis</name>
    <dbReference type="NCBI Taxonomy" id="122233"/>
    <lineage>
        <taxon>Eukaryota</taxon>
        <taxon>Sar</taxon>
        <taxon>Stramenopiles</taxon>
        <taxon>Ochrophyta</taxon>
        <taxon>Bacillariophyta</taxon>
        <taxon>Coscinodiscophyceae</taxon>
        <taxon>Chaetocerotophycidae</taxon>
        <taxon>Chaetocerotales</taxon>
        <taxon>Chaetocerotaceae</taxon>
        <taxon>Chaetoceros</taxon>
    </lineage>
</organism>
<dbReference type="PROSITE" id="PS50020">
    <property type="entry name" value="WW_DOMAIN_2"/>
    <property type="match status" value="1"/>
</dbReference>
<protein>
    <recommendedName>
        <fullName evidence="6">WW domain-containing protein</fullName>
    </recommendedName>
</protein>
<name>A0A7S3QDL7_9STRA</name>
<dbReference type="PANTHER" id="PTHR10887">
    <property type="entry name" value="DNA2/NAM7 HELICASE FAMILY"/>
    <property type="match status" value="1"/>
</dbReference>
<dbReference type="InterPro" id="IPR041679">
    <property type="entry name" value="DNA2/NAM7-like_C"/>
</dbReference>
<evidence type="ECO:0000256" key="5">
    <source>
        <dbReference type="SAM" id="MobiDB-lite"/>
    </source>
</evidence>
<evidence type="ECO:0000313" key="7">
    <source>
        <dbReference type="EMBL" id="CAE0474198.1"/>
    </source>
</evidence>
<keyword evidence="1" id="KW-0547">Nucleotide-binding</keyword>
<keyword evidence="4" id="KW-0067">ATP-binding</keyword>
<keyword evidence="3" id="KW-0347">Helicase</keyword>
<feature type="region of interest" description="Disordered" evidence="5">
    <location>
        <begin position="1233"/>
        <end position="1252"/>
    </location>
</feature>